<feature type="domain" description="Methyltransferase type 11" evidence="1">
    <location>
        <begin position="48"/>
        <end position="135"/>
    </location>
</feature>
<keyword evidence="2" id="KW-0808">Transferase</keyword>
<dbReference type="EMBL" id="MJBI02000001">
    <property type="protein sequence ID" value="RAI82651.1"/>
    <property type="molecule type" value="Genomic_DNA"/>
</dbReference>
<name>A0A2G5NSJ3_9STAP</name>
<comment type="caution">
    <text evidence="2">The sequence shown here is derived from an EMBL/GenBank/DDBJ whole genome shotgun (WGS) entry which is preliminary data.</text>
</comment>
<evidence type="ECO:0000313" key="2">
    <source>
        <dbReference type="EMBL" id="RAI82651.1"/>
    </source>
</evidence>
<dbReference type="Pfam" id="PF08241">
    <property type="entry name" value="Methyltransf_11"/>
    <property type="match status" value="1"/>
</dbReference>
<keyword evidence="2" id="KW-0489">Methyltransferase</keyword>
<gene>
    <name evidence="2" type="ORF">BFS35_002905</name>
</gene>
<dbReference type="GO" id="GO:0008757">
    <property type="term" value="F:S-adenosylmethionine-dependent methyltransferase activity"/>
    <property type="evidence" value="ECO:0007669"/>
    <property type="project" value="InterPro"/>
</dbReference>
<dbReference type="AlphaFoldDB" id="A0A2G5NSJ3"/>
<dbReference type="InterPro" id="IPR029063">
    <property type="entry name" value="SAM-dependent_MTases_sf"/>
</dbReference>
<reference evidence="2 3" key="1">
    <citation type="journal article" date="2018" name="Front. Microbiol.">
        <title>Description and Comparative Genomics of Macrococcus caseolyticus subsp. hominis subsp. nov., Macrococcus goetzii sp. nov., Macrococcus epidermidis sp. nov., and Macrococcus bohemicus sp. nov., Novel Macrococci From Human Clinical Material With Virulence Potential and Suspected Uptake of Foreign DNA by Natural Transformation.</title>
        <authorList>
            <person name="Maslanova I."/>
            <person name="Wertheimer Z."/>
            <person name="Sedlacek I."/>
            <person name="Svec P."/>
            <person name="Indrakova A."/>
            <person name="Kovarovic V."/>
            <person name="Schumann P."/>
            <person name="Sproer C."/>
            <person name="Kralova S."/>
            <person name="Sedo O."/>
            <person name="Kristofova L."/>
            <person name="Vrbovska V."/>
            <person name="Fuzik T."/>
            <person name="Petras P."/>
            <person name="Zdrahal Z."/>
            <person name="Ruzickova V."/>
            <person name="Doskar J."/>
            <person name="Pantucek R."/>
        </authorList>
    </citation>
    <scope>NUCLEOTIDE SEQUENCE [LARGE SCALE GENOMIC DNA]</scope>
    <source>
        <strain evidence="2 3">CCM 4927</strain>
    </source>
</reference>
<evidence type="ECO:0000259" key="1">
    <source>
        <dbReference type="Pfam" id="PF08241"/>
    </source>
</evidence>
<protein>
    <submittedName>
        <fullName evidence="2">Class I SAM-dependent methyltransferase</fullName>
    </submittedName>
</protein>
<organism evidence="2 3">
    <name type="scientific">Macrococcoides goetzii</name>
    <dbReference type="NCBI Taxonomy" id="1891097"/>
    <lineage>
        <taxon>Bacteria</taxon>
        <taxon>Bacillati</taxon>
        <taxon>Bacillota</taxon>
        <taxon>Bacilli</taxon>
        <taxon>Bacillales</taxon>
        <taxon>Staphylococcaceae</taxon>
        <taxon>Macrococcoides</taxon>
    </lineage>
</organism>
<keyword evidence="3" id="KW-1185">Reference proteome</keyword>
<dbReference type="RefSeq" id="WP_099578014.1">
    <property type="nucleotide sequence ID" value="NZ_MJBI02000001.1"/>
</dbReference>
<dbReference type="InterPro" id="IPR013216">
    <property type="entry name" value="Methyltransf_11"/>
</dbReference>
<dbReference type="Gene3D" id="3.40.50.150">
    <property type="entry name" value="Vaccinia Virus protein VP39"/>
    <property type="match status" value="1"/>
</dbReference>
<accession>A0A2G5NSJ3</accession>
<dbReference type="GO" id="GO:0032259">
    <property type="term" value="P:methylation"/>
    <property type="evidence" value="ECO:0007669"/>
    <property type="project" value="UniProtKB-KW"/>
</dbReference>
<dbReference type="Proteomes" id="UP000229523">
    <property type="component" value="Unassembled WGS sequence"/>
</dbReference>
<evidence type="ECO:0000313" key="3">
    <source>
        <dbReference type="Proteomes" id="UP000229523"/>
    </source>
</evidence>
<dbReference type="CDD" id="cd02440">
    <property type="entry name" value="AdoMet_MTases"/>
    <property type="match status" value="1"/>
</dbReference>
<sequence>MSRNNFYDSDGLFKEFTSIRENKVNFNDLVETPILFSMLPDLKNKTVLDIGCGMGQHVKAYAEMGAKSVLGIDISEKLLAIAEEKFNGKNIEYQMKSFEDLDSINEQFDVVTSSLVFDYVQDFDRLMKDISHITHVRSQIIFSMSHPIVTSYDQSIPRWTRDHDGNKLHANLYNYFIEGEKHFSWGGTEVVNYHRTISSVINSIIQSGFTILECRESLADEHLRKVYPEVFAGTIHRPDFIFFKCIKL</sequence>
<dbReference type="PANTHER" id="PTHR43861">
    <property type="entry name" value="TRANS-ACONITATE 2-METHYLTRANSFERASE-RELATED"/>
    <property type="match status" value="1"/>
</dbReference>
<proteinExistence type="predicted"/>
<dbReference type="SUPFAM" id="SSF53335">
    <property type="entry name" value="S-adenosyl-L-methionine-dependent methyltransferases"/>
    <property type="match status" value="1"/>
</dbReference>